<dbReference type="SUPFAM" id="SSF53474">
    <property type="entry name" value="alpha/beta-Hydrolases"/>
    <property type="match status" value="1"/>
</dbReference>
<dbReference type="PANTHER" id="PTHR43798">
    <property type="entry name" value="MONOACYLGLYCEROL LIPASE"/>
    <property type="match status" value="1"/>
</dbReference>
<evidence type="ECO:0000313" key="3">
    <source>
        <dbReference type="Proteomes" id="UP001165160"/>
    </source>
</evidence>
<dbReference type="PANTHER" id="PTHR43798:SF33">
    <property type="entry name" value="HYDROLASE, PUTATIVE (AFU_ORTHOLOGUE AFUA_2G14860)-RELATED"/>
    <property type="match status" value="1"/>
</dbReference>
<feature type="domain" description="Serine aminopeptidase S33" evidence="1">
    <location>
        <begin position="65"/>
        <end position="248"/>
    </location>
</feature>
<dbReference type="EMBL" id="BRXX01000235">
    <property type="protein sequence ID" value="GMH99454.1"/>
    <property type="molecule type" value="Genomic_DNA"/>
</dbReference>
<proteinExistence type="predicted"/>
<dbReference type="GO" id="GO:0016020">
    <property type="term" value="C:membrane"/>
    <property type="evidence" value="ECO:0007669"/>
    <property type="project" value="TreeGrafter"/>
</dbReference>
<organism evidence="2 3">
    <name type="scientific">Triparma verrucosa</name>
    <dbReference type="NCBI Taxonomy" id="1606542"/>
    <lineage>
        <taxon>Eukaryota</taxon>
        <taxon>Sar</taxon>
        <taxon>Stramenopiles</taxon>
        <taxon>Ochrophyta</taxon>
        <taxon>Bolidophyceae</taxon>
        <taxon>Parmales</taxon>
        <taxon>Triparmaceae</taxon>
        <taxon>Triparma</taxon>
    </lineage>
</organism>
<accession>A0A9W7F0S5</accession>
<gene>
    <name evidence="2" type="ORF">TrVE_jg3856</name>
</gene>
<dbReference type="Gene3D" id="3.40.50.1820">
    <property type="entry name" value="alpha/beta hydrolase"/>
    <property type="match status" value="1"/>
</dbReference>
<dbReference type="Proteomes" id="UP001165160">
    <property type="component" value="Unassembled WGS sequence"/>
</dbReference>
<dbReference type="InterPro" id="IPR022742">
    <property type="entry name" value="Hydrolase_4"/>
</dbReference>
<keyword evidence="3" id="KW-1185">Reference proteome</keyword>
<comment type="caution">
    <text evidence="2">The sequence shown here is derived from an EMBL/GenBank/DDBJ whole genome shotgun (WGS) entry which is preliminary data.</text>
</comment>
<evidence type="ECO:0000259" key="1">
    <source>
        <dbReference type="Pfam" id="PF12146"/>
    </source>
</evidence>
<reference evidence="3" key="1">
    <citation type="journal article" date="2023" name="Commun. Biol.">
        <title>Genome analysis of Parmales, the sister group of diatoms, reveals the evolutionary specialization of diatoms from phago-mixotrophs to photoautotrophs.</title>
        <authorList>
            <person name="Ban H."/>
            <person name="Sato S."/>
            <person name="Yoshikawa S."/>
            <person name="Yamada K."/>
            <person name="Nakamura Y."/>
            <person name="Ichinomiya M."/>
            <person name="Sato N."/>
            <person name="Blanc-Mathieu R."/>
            <person name="Endo H."/>
            <person name="Kuwata A."/>
            <person name="Ogata H."/>
        </authorList>
    </citation>
    <scope>NUCLEOTIDE SEQUENCE [LARGE SCALE GENOMIC DNA]</scope>
    <source>
        <strain evidence="3">NIES 3699</strain>
    </source>
</reference>
<protein>
    <recommendedName>
        <fullName evidence="1">Serine aminopeptidase S33 domain-containing protein</fullName>
    </recommendedName>
</protein>
<name>A0A9W7F0S5_9STRA</name>
<sequence>MSSFVNDKITPVVVSVEDAMDKEMLTKIVALFPSGPKGRFFRGTHGVTHYVVEGAAGDPSPSQPKYVVLIHGLGTSLEVYDDLSLSLVADGFTVIRYDFLNHGFSIGSGGKCMDLGADVMMTQVKELLDVVCEKDEKVHAFVGHSTGGIVSILAAHNEELDGREINQLGLVSPALWADKPLVAQLADKVPGAVSYLLQKGVPGLSFAIADAYLKNCDEAFGKNEEGQYIYQEAYEKAKSFNEKLLKDHPNSVGGIGGANLNMLTGTACTEWRAILTEVATNGARGRTVNTRLIFGDRDVVVPFKSPHLDRLKELSNITLVELPGQGHESLYENSSPIAATLKKQFERCYD</sequence>
<evidence type="ECO:0000313" key="2">
    <source>
        <dbReference type="EMBL" id="GMH99454.1"/>
    </source>
</evidence>
<dbReference type="AlphaFoldDB" id="A0A9W7F0S5"/>
<dbReference type="InterPro" id="IPR029058">
    <property type="entry name" value="AB_hydrolase_fold"/>
</dbReference>
<dbReference type="InterPro" id="IPR050266">
    <property type="entry name" value="AB_hydrolase_sf"/>
</dbReference>
<dbReference type="Pfam" id="PF12146">
    <property type="entry name" value="Hydrolase_4"/>
    <property type="match status" value="1"/>
</dbReference>